<dbReference type="PROSITE" id="PS00674">
    <property type="entry name" value="AAA"/>
    <property type="match status" value="1"/>
</dbReference>
<dbReference type="Pfam" id="PF17862">
    <property type="entry name" value="AAA_lid_3"/>
    <property type="match status" value="1"/>
</dbReference>
<evidence type="ECO:0000256" key="8">
    <source>
        <dbReference type="ARBA" id="ARBA00022927"/>
    </source>
</evidence>
<dbReference type="SUPFAM" id="SSF52540">
    <property type="entry name" value="P-loop containing nucleoside triphosphate hydrolases"/>
    <property type="match status" value="2"/>
</dbReference>
<evidence type="ECO:0000256" key="9">
    <source>
        <dbReference type="ARBA" id="ARBA00023136"/>
    </source>
</evidence>
<dbReference type="SMART" id="SM00382">
    <property type="entry name" value="AAA"/>
    <property type="match status" value="2"/>
</dbReference>
<dbReference type="InterPro" id="IPR050168">
    <property type="entry name" value="AAA_ATPase_domain"/>
</dbReference>
<dbReference type="Gene3D" id="1.10.8.60">
    <property type="match status" value="2"/>
</dbReference>
<dbReference type="FunFam" id="3.40.50.300:FF:000149">
    <property type="entry name" value="Nuclear valosin-containing protein-like"/>
    <property type="match status" value="1"/>
</dbReference>
<dbReference type="Gene3D" id="3.10.330.10">
    <property type="match status" value="1"/>
</dbReference>
<evidence type="ECO:0000256" key="5">
    <source>
        <dbReference type="ARBA" id="ARBA00022741"/>
    </source>
</evidence>
<feature type="region of interest" description="Disordered" evidence="13">
    <location>
        <begin position="895"/>
        <end position="971"/>
    </location>
</feature>
<feature type="compositionally biased region" description="Basic and acidic residues" evidence="13">
    <location>
        <begin position="957"/>
        <end position="971"/>
    </location>
</feature>
<evidence type="ECO:0000256" key="10">
    <source>
        <dbReference type="ARBA" id="ARBA00032509"/>
    </source>
</evidence>
<dbReference type="GO" id="GO:0016558">
    <property type="term" value="P:protein import into peroxisome matrix"/>
    <property type="evidence" value="ECO:0007669"/>
    <property type="project" value="TreeGrafter"/>
</dbReference>
<evidence type="ECO:0000256" key="3">
    <source>
        <dbReference type="ARBA" id="ARBA00022448"/>
    </source>
</evidence>
<dbReference type="InterPro" id="IPR003593">
    <property type="entry name" value="AAA+_ATPase"/>
</dbReference>
<dbReference type="Proteomes" id="UP000759537">
    <property type="component" value="Unassembled WGS sequence"/>
</dbReference>
<comment type="similarity">
    <text evidence="2">Belongs to the AAA ATPase family.</text>
</comment>
<keyword evidence="7" id="KW-0067">ATP-binding</keyword>
<reference evidence="15" key="2">
    <citation type="journal article" date="2020" name="Nat. Commun.">
        <title>Large-scale genome sequencing of mycorrhizal fungi provides insights into the early evolution of symbiotic traits.</title>
        <authorList>
            <person name="Miyauchi S."/>
            <person name="Kiss E."/>
            <person name="Kuo A."/>
            <person name="Drula E."/>
            <person name="Kohler A."/>
            <person name="Sanchez-Garcia M."/>
            <person name="Morin E."/>
            <person name="Andreopoulos B."/>
            <person name="Barry K.W."/>
            <person name="Bonito G."/>
            <person name="Buee M."/>
            <person name="Carver A."/>
            <person name="Chen C."/>
            <person name="Cichocki N."/>
            <person name="Clum A."/>
            <person name="Culley D."/>
            <person name="Crous P.W."/>
            <person name="Fauchery L."/>
            <person name="Girlanda M."/>
            <person name="Hayes R.D."/>
            <person name="Keri Z."/>
            <person name="LaButti K."/>
            <person name="Lipzen A."/>
            <person name="Lombard V."/>
            <person name="Magnuson J."/>
            <person name="Maillard F."/>
            <person name="Murat C."/>
            <person name="Nolan M."/>
            <person name="Ohm R.A."/>
            <person name="Pangilinan J."/>
            <person name="Pereira M.F."/>
            <person name="Perotto S."/>
            <person name="Peter M."/>
            <person name="Pfister S."/>
            <person name="Riley R."/>
            <person name="Sitrit Y."/>
            <person name="Stielow J.B."/>
            <person name="Szollosi G."/>
            <person name="Zifcakova L."/>
            <person name="Stursova M."/>
            <person name="Spatafora J.W."/>
            <person name="Tedersoo L."/>
            <person name="Vaario L.M."/>
            <person name="Yamada A."/>
            <person name="Yan M."/>
            <person name="Wang P."/>
            <person name="Xu J."/>
            <person name="Bruns T."/>
            <person name="Baldrian P."/>
            <person name="Vilgalys R."/>
            <person name="Dunand C."/>
            <person name="Henrissat B."/>
            <person name="Grigoriev I.V."/>
            <person name="Hibbett D."/>
            <person name="Nagy L.G."/>
            <person name="Martin F.M."/>
        </authorList>
    </citation>
    <scope>NUCLEOTIDE SEQUENCE</scope>
    <source>
        <strain evidence="15">Prilba</strain>
    </source>
</reference>
<keyword evidence="8" id="KW-0653">Protein transport</keyword>
<comment type="catalytic activity">
    <reaction evidence="12">
        <text>ATP + H2O = ADP + phosphate + H(+)</text>
        <dbReference type="Rhea" id="RHEA:13065"/>
        <dbReference type="ChEBI" id="CHEBI:15377"/>
        <dbReference type="ChEBI" id="CHEBI:15378"/>
        <dbReference type="ChEBI" id="CHEBI:30616"/>
        <dbReference type="ChEBI" id="CHEBI:43474"/>
        <dbReference type="ChEBI" id="CHEBI:456216"/>
    </reaction>
    <physiologicalReaction direction="left-to-right" evidence="12">
        <dbReference type="Rhea" id="RHEA:13066"/>
    </physiologicalReaction>
</comment>
<gene>
    <name evidence="15" type="ORF">DFH94DRAFT_625950</name>
</gene>
<dbReference type="Pfam" id="PF09262">
    <property type="entry name" value="PEX-1N"/>
    <property type="match status" value="1"/>
</dbReference>
<feature type="region of interest" description="Disordered" evidence="13">
    <location>
        <begin position="1008"/>
        <end position="1028"/>
    </location>
</feature>
<keyword evidence="6" id="KW-0378">Hydrolase</keyword>
<dbReference type="InterPro" id="IPR003960">
    <property type="entry name" value="ATPase_AAA_CS"/>
</dbReference>
<dbReference type="OrthoDB" id="2187at2759"/>
<dbReference type="InterPro" id="IPR027417">
    <property type="entry name" value="P-loop_NTPase"/>
</dbReference>
<accession>A0A9P5TB70</accession>
<evidence type="ECO:0000256" key="13">
    <source>
        <dbReference type="SAM" id="MobiDB-lite"/>
    </source>
</evidence>
<evidence type="ECO:0000256" key="11">
    <source>
        <dbReference type="ARBA" id="ARBA00034532"/>
    </source>
</evidence>
<evidence type="ECO:0000256" key="1">
    <source>
        <dbReference type="ARBA" id="ARBA00004370"/>
    </source>
</evidence>
<evidence type="ECO:0000313" key="16">
    <source>
        <dbReference type="Proteomes" id="UP000759537"/>
    </source>
</evidence>
<keyword evidence="3" id="KW-0813">Transport</keyword>
<evidence type="ECO:0000256" key="12">
    <source>
        <dbReference type="ARBA" id="ARBA00048778"/>
    </source>
</evidence>
<evidence type="ECO:0000256" key="7">
    <source>
        <dbReference type="ARBA" id="ARBA00022840"/>
    </source>
</evidence>
<reference evidence="15" key="1">
    <citation type="submission" date="2019-10" db="EMBL/GenBank/DDBJ databases">
        <authorList>
            <consortium name="DOE Joint Genome Institute"/>
            <person name="Kuo A."/>
            <person name="Miyauchi S."/>
            <person name="Kiss E."/>
            <person name="Drula E."/>
            <person name="Kohler A."/>
            <person name="Sanchez-Garcia M."/>
            <person name="Andreopoulos B."/>
            <person name="Barry K.W."/>
            <person name="Bonito G."/>
            <person name="Buee M."/>
            <person name="Carver A."/>
            <person name="Chen C."/>
            <person name="Cichocki N."/>
            <person name="Clum A."/>
            <person name="Culley D."/>
            <person name="Crous P.W."/>
            <person name="Fauchery L."/>
            <person name="Girlanda M."/>
            <person name="Hayes R."/>
            <person name="Keri Z."/>
            <person name="LaButti K."/>
            <person name="Lipzen A."/>
            <person name="Lombard V."/>
            <person name="Magnuson J."/>
            <person name="Maillard F."/>
            <person name="Morin E."/>
            <person name="Murat C."/>
            <person name="Nolan M."/>
            <person name="Ohm R."/>
            <person name="Pangilinan J."/>
            <person name="Pereira M."/>
            <person name="Perotto S."/>
            <person name="Peter M."/>
            <person name="Riley R."/>
            <person name="Sitrit Y."/>
            <person name="Stielow B."/>
            <person name="Szollosi G."/>
            <person name="Zifcakova L."/>
            <person name="Stursova M."/>
            <person name="Spatafora J.W."/>
            <person name="Tedersoo L."/>
            <person name="Vaario L.-M."/>
            <person name="Yamada A."/>
            <person name="Yan M."/>
            <person name="Wang P."/>
            <person name="Xu J."/>
            <person name="Bruns T."/>
            <person name="Baldrian P."/>
            <person name="Vilgalys R."/>
            <person name="Henrissat B."/>
            <person name="Grigoriev I.V."/>
            <person name="Hibbett D."/>
            <person name="Nagy L.G."/>
            <person name="Martin F.M."/>
        </authorList>
    </citation>
    <scope>NUCLEOTIDE SEQUENCE</scope>
    <source>
        <strain evidence="15">Prilba</strain>
    </source>
</reference>
<dbReference type="GO" id="GO:0005829">
    <property type="term" value="C:cytosol"/>
    <property type="evidence" value="ECO:0007669"/>
    <property type="project" value="TreeGrafter"/>
</dbReference>
<keyword evidence="16" id="KW-1185">Reference proteome</keyword>
<name>A0A9P5TB70_9AGAM</name>
<keyword evidence="5" id="KW-0547">Nucleotide-binding</keyword>
<dbReference type="GO" id="GO:0016887">
    <property type="term" value="F:ATP hydrolysis activity"/>
    <property type="evidence" value="ECO:0007669"/>
    <property type="project" value="InterPro"/>
</dbReference>
<feature type="domain" description="AAA+ ATPase" evidence="14">
    <location>
        <begin position="420"/>
        <end position="568"/>
    </location>
</feature>
<dbReference type="PANTHER" id="PTHR23077:SF12">
    <property type="entry name" value="PEROXISOMAL ATPASE PEX1"/>
    <property type="match status" value="1"/>
</dbReference>
<evidence type="ECO:0000256" key="6">
    <source>
        <dbReference type="ARBA" id="ARBA00022801"/>
    </source>
</evidence>
<comment type="caution">
    <text evidence="15">The sequence shown here is derived from an EMBL/GenBank/DDBJ whole genome shotgun (WGS) entry which is preliminary data.</text>
</comment>
<dbReference type="Pfam" id="PF00004">
    <property type="entry name" value="AAA"/>
    <property type="match status" value="2"/>
</dbReference>
<keyword evidence="4" id="KW-0962">Peroxisome biogenesis</keyword>
<dbReference type="EMBL" id="WHVB01000004">
    <property type="protein sequence ID" value="KAF8483319.1"/>
    <property type="molecule type" value="Genomic_DNA"/>
</dbReference>
<dbReference type="SUPFAM" id="SSF50692">
    <property type="entry name" value="ADC-like"/>
    <property type="match status" value="1"/>
</dbReference>
<dbReference type="InterPro" id="IPR009010">
    <property type="entry name" value="Asp_de-COase-like_dom_sf"/>
</dbReference>
<evidence type="ECO:0000313" key="15">
    <source>
        <dbReference type="EMBL" id="KAF8483319.1"/>
    </source>
</evidence>
<dbReference type="AlphaFoldDB" id="A0A9P5TB70"/>
<organism evidence="15 16">
    <name type="scientific">Russula ochroleuca</name>
    <dbReference type="NCBI Taxonomy" id="152965"/>
    <lineage>
        <taxon>Eukaryota</taxon>
        <taxon>Fungi</taxon>
        <taxon>Dikarya</taxon>
        <taxon>Basidiomycota</taxon>
        <taxon>Agaricomycotina</taxon>
        <taxon>Agaricomycetes</taxon>
        <taxon>Russulales</taxon>
        <taxon>Russulaceae</taxon>
        <taxon>Russula</taxon>
    </lineage>
</organism>
<keyword evidence="9" id="KW-0472">Membrane</keyword>
<dbReference type="InterPro" id="IPR015342">
    <property type="entry name" value="PEX1-N_C-lobe"/>
</dbReference>
<dbReference type="SUPFAM" id="SSF54585">
    <property type="entry name" value="Cdc48 domain 2-like"/>
    <property type="match status" value="1"/>
</dbReference>
<dbReference type="CDD" id="cd19526">
    <property type="entry name" value="RecA-like_PEX1_r2"/>
    <property type="match status" value="1"/>
</dbReference>
<evidence type="ECO:0000256" key="4">
    <source>
        <dbReference type="ARBA" id="ARBA00022593"/>
    </source>
</evidence>
<comment type="subcellular location">
    <subcellularLocation>
        <location evidence="1">Membrane</location>
    </subcellularLocation>
</comment>
<dbReference type="InterPro" id="IPR003959">
    <property type="entry name" value="ATPase_AAA_core"/>
</dbReference>
<dbReference type="PANTHER" id="PTHR23077">
    <property type="entry name" value="AAA-FAMILY ATPASE"/>
    <property type="match status" value="1"/>
</dbReference>
<dbReference type="InterPro" id="IPR041569">
    <property type="entry name" value="AAA_lid_3"/>
</dbReference>
<evidence type="ECO:0000256" key="2">
    <source>
        <dbReference type="ARBA" id="ARBA00006914"/>
    </source>
</evidence>
<dbReference type="GO" id="GO:0005524">
    <property type="term" value="F:ATP binding"/>
    <property type="evidence" value="ECO:0007669"/>
    <property type="project" value="UniProtKB-KW"/>
</dbReference>
<dbReference type="Gene3D" id="3.40.50.300">
    <property type="entry name" value="P-loop containing nucleotide triphosphate hydrolases"/>
    <property type="match status" value="2"/>
</dbReference>
<sequence>MPRLARLQFVSLKSSLVNLPVSLFGPLLERNIAIRPQHIAVLLTPTAPPSELDGRKPYVYVGWTGMVSASSLAHFNSTSDSSLETVEIDPQYAEGLGFKEGDVVEVGLLYDLPIAKSVATEPLTPDDWEILELHAEHVESTLLSQVRVAASDQEVDVWVLGRTRIRLRVLSFEPSSARAVMLSNDTELSVAPKTRRQWNSEKHIVNGENPVAKSDPAMTSPTSRKPSYTTLLRVLPASVFSYHLAIPSDLGSVVFVSPRMLSVARLEGLLPPDSHTTFIADVKRLDPPTDPAGATNPPPSDAAAVAKVLNPSEATKREDDKEEPSKIDHVRVIGVDGVLDGQMILAGGVDGVEDWDVVRLNVSVDSESTKAAPDIPSPTSPKPRRAPPTHELAGVEDVLTKCHDFCGRMFALYEAGAVAGPSGLLVTGRVGAGKTSVVQATAKALQWDPQVHAFILYVDISRYTEKPIQTLRTLFQFWLDKAMWHRPSILIFDNLEKLLKTELEHADSFRTRQLTEVFLSMFSSASAHDLAPDLSNIILIATAESQSALHPHLSASHLFKQVVHLKPPDKNARKQILAQVVQRRLEAARNLEVDAQQPLNFVALATETEGYSATDLQDLVARAVHQAMVRSSGDNDKVCLTAADFKAAQVDFVPLSLRDVPLQKSTMEWADIGGLAETRRMLRETLEWPTKYAAIFAQSPLRLRSGLLLYGYPGCGKTLLASTAVKECGLNFISIKGPELLNKYIGASEKSVRDIFERASAAKPCVLFFDEFDSIAPKRGHDSTGVTDRVVNQLLTLMDGAEGLDGVYVLAATSRPDLIDSALLRPGRLDKSLLCNMPTKGERKEILQAHTRNVPISHEVDFDHLANATDGFSGADLQALLYNAHLEVVHESIGQVSASGSERSKDNGVDDTPTTTVEHTSFGGPAQNNNSTAKSRAEQMAVQRRVRIMASSQRRGSRADSNDAVEDRPKREIRDEHLRRVLKKTKPSISAEEIARLTRIYATFVSDRSGELPVPPDAGGVGQRVSLM</sequence>
<proteinExistence type="inferred from homology"/>
<dbReference type="InterPro" id="IPR029067">
    <property type="entry name" value="CDC48_domain_2-like_sf"/>
</dbReference>
<dbReference type="GO" id="GO:0005778">
    <property type="term" value="C:peroxisomal membrane"/>
    <property type="evidence" value="ECO:0007669"/>
    <property type="project" value="TreeGrafter"/>
</dbReference>
<feature type="domain" description="AAA+ ATPase" evidence="14">
    <location>
        <begin position="703"/>
        <end position="838"/>
    </location>
</feature>
<evidence type="ECO:0000259" key="14">
    <source>
        <dbReference type="SMART" id="SM00382"/>
    </source>
</evidence>
<feature type="region of interest" description="Disordered" evidence="13">
    <location>
        <begin position="366"/>
        <end position="390"/>
    </location>
</feature>
<protein>
    <recommendedName>
        <fullName evidence="11">Peroxisomal ATPase PEX1</fullName>
    </recommendedName>
    <alternativeName>
        <fullName evidence="10">Peroxin-1</fullName>
    </alternativeName>
</protein>